<sequence>MFRYIGFSWAPSCEVPTELASRLADRLKAAGWRGAFSSAGLKVYITGNRRGVNDSYLLPSGGGLVLGRLFRRHETSTPHSCDIELTDQEADRIVRSDGQALIDHFWGRWIAFLPSWTGEARVLRDPTGTLPCYRLELEGLSIAFSWLEDLIDLMGIARPAINWDAVAAVLVFGRLGGRETALDGVSQVLPGELTVLSTGPTPARPLWRAIDVARRPVDPDLDLAARMQRDVTTQCIRSWMACYDNIVLRLSGGVDSAILLGCLFSPAPTASVLCLNYFSPGSDSDERRYARLAATRVGCPLVERQRDIGFHLGEVMNPALTPAPGSYIGRMGSDRMDAEVARAHEAPVIFTGAGGDQLFEEVRCTWTAADYLQLRGVDRGFPAAVLDAARLGEVSFWKSLCLAFRDRFATHDPMAGAGQYVTLVPRSVIEATLERAQRFIHPGLLEAFDLPIGKLAQLRALISPFDYYNPFAAATSPELVHPLMSQPLLELSLALPTYLLTCGGRGRGLARESFADRLPPEIAVRRSKGGTEEHVTSVLQRSLPLARHLLLDGELARRALLDRPRVEATLAGRPSTSDAYVTEVHTCIAVETWLQRAANVRSRPVTG</sequence>
<evidence type="ECO:0000259" key="1">
    <source>
        <dbReference type="Pfam" id="PF00733"/>
    </source>
</evidence>
<gene>
    <name evidence="2" type="ORF">LXT12_13600</name>
</gene>
<dbReference type="Proteomes" id="UP001201463">
    <property type="component" value="Unassembled WGS sequence"/>
</dbReference>
<dbReference type="Pfam" id="PF00733">
    <property type="entry name" value="Asn_synthase"/>
    <property type="match status" value="2"/>
</dbReference>
<dbReference type="InterPro" id="IPR029055">
    <property type="entry name" value="Ntn_hydrolases_N"/>
</dbReference>
<organism evidence="2 3">
    <name type="scientific">Pelomonas caseinilytica</name>
    <dbReference type="NCBI Taxonomy" id="2906763"/>
    <lineage>
        <taxon>Bacteria</taxon>
        <taxon>Pseudomonadati</taxon>
        <taxon>Pseudomonadota</taxon>
        <taxon>Betaproteobacteria</taxon>
        <taxon>Burkholderiales</taxon>
        <taxon>Sphaerotilaceae</taxon>
        <taxon>Roseateles</taxon>
    </lineage>
</organism>
<feature type="domain" description="Asparagine synthetase" evidence="1">
    <location>
        <begin position="232"/>
        <end position="359"/>
    </location>
</feature>
<name>A0ABS8XH45_9BURK</name>
<protein>
    <submittedName>
        <fullName evidence="2">Asparagine synthase C-terminal domain-containing protein</fullName>
    </submittedName>
</protein>
<dbReference type="Gene3D" id="3.40.50.620">
    <property type="entry name" value="HUPs"/>
    <property type="match status" value="2"/>
</dbReference>
<dbReference type="EMBL" id="JAJTWT010000005">
    <property type="protein sequence ID" value="MCE4538287.1"/>
    <property type="molecule type" value="Genomic_DNA"/>
</dbReference>
<dbReference type="InterPro" id="IPR014729">
    <property type="entry name" value="Rossmann-like_a/b/a_fold"/>
</dbReference>
<keyword evidence="3" id="KW-1185">Reference proteome</keyword>
<comment type="caution">
    <text evidence="2">The sequence shown here is derived from an EMBL/GenBank/DDBJ whole genome shotgun (WGS) entry which is preliminary data.</text>
</comment>
<reference evidence="2 3" key="1">
    <citation type="submission" date="2021-12" db="EMBL/GenBank/DDBJ databases">
        <title>Genome seq of p7.</title>
        <authorList>
            <person name="Seo T."/>
        </authorList>
    </citation>
    <scope>NUCLEOTIDE SEQUENCE [LARGE SCALE GENOMIC DNA]</scope>
    <source>
        <strain evidence="2 3">P7</strain>
    </source>
</reference>
<evidence type="ECO:0000313" key="2">
    <source>
        <dbReference type="EMBL" id="MCE4538287.1"/>
    </source>
</evidence>
<proteinExistence type="predicted"/>
<dbReference type="RefSeq" id="WP_233392727.1">
    <property type="nucleotide sequence ID" value="NZ_JAJTWT010000005.1"/>
</dbReference>
<accession>A0ABS8XH45</accession>
<dbReference type="InterPro" id="IPR001962">
    <property type="entry name" value="Asn_synthase"/>
</dbReference>
<evidence type="ECO:0000313" key="3">
    <source>
        <dbReference type="Proteomes" id="UP001201463"/>
    </source>
</evidence>
<dbReference type="SUPFAM" id="SSF52402">
    <property type="entry name" value="Adenine nucleotide alpha hydrolases-like"/>
    <property type="match status" value="1"/>
</dbReference>
<feature type="domain" description="Asparagine synthetase" evidence="1">
    <location>
        <begin position="472"/>
        <end position="595"/>
    </location>
</feature>
<dbReference type="SUPFAM" id="SSF56235">
    <property type="entry name" value="N-terminal nucleophile aminohydrolases (Ntn hydrolases)"/>
    <property type="match status" value="1"/>
</dbReference>